<dbReference type="PANTHER" id="PTHR34374:SF1">
    <property type="entry name" value="LARGE RIBOSOMAL RNA SUBUNIT ACCUMULATION PROTEIN YCED HOMOLOG 1, CHLOROPLASTIC"/>
    <property type="match status" value="1"/>
</dbReference>
<dbReference type="Pfam" id="PF02620">
    <property type="entry name" value="YceD"/>
    <property type="match status" value="1"/>
</dbReference>
<dbReference type="OrthoDB" id="9790372at2"/>
<dbReference type="KEGG" id="pvn:A7sIIA15_02740"/>
<dbReference type="InterPro" id="IPR003772">
    <property type="entry name" value="YceD"/>
</dbReference>
<dbReference type="EMBL" id="CP016776">
    <property type="protein sequence ID" value="ASY19807.1"/>
    <property type="molecule type" value="Genomic_DNA"/>
</dbReference>
<organism evidence="1 2">
    <name type="scientific">Candidatus Planktophila vernalis</name>
    <dbReference type="NCBI Taxonomy" id="1884907"/>
    <lineage>
        <taxon>Bacteria</taxon>
        <taxon>Bacillati</taxon>
        <taxon>Actinomycetota</taxon>
        <taxon>Actinomycetes</taxon>
        <taxon>Candidatus Nanopelagicales</taxon>
        <taxon>Candidatus Nanopelagicaceae</taxon>
        <taxon>Candidatus Planktophila</taxon>
    </lineage>
</organism>
<accession>A0A249KSS4</accession>
<dbReference type="PANTHER" id="PTHR34374">
    <property type="entry name" value="LARGE RIBOSOMAL RNA SUBUNIT ACCUMULATION PROTEIN YCED HOMOLOG 1, CHLOROPLASTIC"/>
    <property type="match status" value="1"/>
</dbReference>
<reference evidence="1 2" key="1">
    <citation type="submission" date="2016-07" db="EMBL/GenBank/DDBJ databases">
        <title>High microdiversification within the ubiquitous acI lineage of Actinobacteria.</title>
        <authorList>
            <person name="Neuenschwander S.M."/>
            <person name="Salcher M."/>
            <person name="Ghai R."/>
            <person name="Pernthaler J."/>
        </authorList>
    </citation>
    <scope>NUCLEOTIDE SEQUENCE [LARGE SCALE GENOMIC DNA]</scope>
    <source>
        <strain evidence="1">MMS-IIA-15</strain>
    </source>
</reference>
<name>A0A249KSS4_9ACTN</name>
<keyword evidence="2" id="KW-1185">Reference proteome</keyword>
<dbReference type="Proteomes" id="UP000217186">
    <property type="component" value="Chromosome"/>
</dbReference>
<dbReference type="RefSeq" id="WP_095685685.1">
    <property type="nucleotide sequence ID" value="NZ_CP016776.1"/>
</dbReference>
<proteinExistence type="predicted"/>
<gene>
    <name evidence="1" type="ORF">A7sIIA15_02740</name>
</gene>
<dbReference type="AlphaFoldDB" id="A0A249KSS4"/>
<evidence type="ECO:0000313" key="2">
    <source>
        <dbReference type="Proteomes" id="UP000217186"/>
    </source>
</evidence>
<sequence length="188" mass="21219">MARLPEPFKFNTHELARRAGEMKEYELDIELLEKLGVELISVPAGEVIEVDARLESVTEGILLTADIFAIAKGECTRCLDPVEIEIERKVQELYYYAQKLERPKKKKRNDDEDDLGEDDELMMDGDIMDLEPPIRDAIVLDLPINPLCSDDCPGLCPECGGKWAELPAEHAHEVIDARWASLNGLDLE</sequence>
<protein>
    <submittedName>
        <fullName evidence="1">DUF177 domain-containing protein</fullName>
    </submittedName>
</protein>
<evidence type="ECO:0000313" key="1">
    <source>
        <dbReference type="EMBL" id="ASY19807.1"/>
    </source>
</evidence>